<gene>
    <name evidence="2" type="ORF">SAMN02745912_00869</name>
</gene>
<dbReference type="Proteomes" id="UP000184465">
    <property type="component" value="Unassembled WGS sequence"/>
</dbReference>
<keyword evidence="3" id="KW-1185">Reference proteome</keyword>
<organism evidence="2 3">
    <name type="scientific">Paramaledivibacter caminithermalis (strain DSM 15212 / CIP 107654 / DViRD3)</name>
    <name type="common">Clostridium caminithermale</name>
    <dbReference type="NCBI Taxonomy" id="1121301"/>
    <lineage>
        <taxon>Bacteria</taxon>
        <taxon>Bacillati</taxon>
        <taxon>Bacillota</taxon>
        <taxon>Clostridia</taxon>
        <taxon>Peptostreptococcales</taxon>
        <taxon>Caminicellaceae</taxon>
        <taxon>Paramaledivibacter</taxon>
    </lineage>
</organism>
<reference evidence="2 3" key="1">
    <citation type="submission" date="2016-11" db="EMBL/GenBank/DDBJ databases">
        <authorList>
            <person name="Jaros S."/>
            <person name="Januszkiewicz K."/>
            <person name="Wedrychowicz H."/>
        </authorList>
    </citation>
    <scope>NUCLEOTIDE SEQUENCE [LARGE SCALE GENOMIC DNA]</scope>
    <source>
        <strain evidence="2 3">DSM 15212</strain>
    </source>
</reference>
<protein>
    <submittedName>
        <fullName evidence="2">Uncharacterized protein</fullName>
    </submittedName>
</protein>
<evidence type="ECO:0000256" key="1">
    <source>
        <dbReference type="SAM" id="SignalP"/>
    </source>
</evidence>
<name>A0A1M6LNV2_PARC5</name>
<evidence type="ECO:0000313" key="2">
    <source>
        <dbReference type="EMBL" id="SHJ72850.1"/>
    </source>
</evidence>
<keyword evidence="1" id="KW-0732">Signal</keyword>
<dbReference type="AlphaFoldDB" id="A0A1M6LNV2"/>
<accession>A0A1M6LNV2</accession>
<proteinExistence type="predicted"/>
<sequence>MRNKFLTLVLLVGIFFIMSSSVNAIGGDMENIPSFTCPRCGSSSYHQVIETRNYGFTRFLPRQHDGPYHLDAEYHLWQSKHYKCDDCLYESQRVFFERDIILCPGEPIPYLVNVGNDPQKHPH</sequence>
<feature type="signal peptide" evidence="1">
    <location>
        <begin position="1"/>
        <end position="24"/>
    </location>
</feature>
<evidence type="ECO:0000313" key="3">
    <source>
        <dbReference type="Proteomes" id="UP000184465"/>
    </source>
</evidence>
<feature type="chain" id="PRO_5012861646" evidence="1">
    <location>
        <begin position="25"/>
        <end position="123"/>
    </location>
</feature>
<dbReference type="EMBL" id="FRAG01000007">
    <property type="protein sequence ID" value="SHJ72850.1"/>
    <property type="molecule type" value="Genomic_DNA"/>
</dbReference>